<organism evidence="12 13">
    <name type="scientific">Chitinilyticum piscinae</name>
    <dbReference type="NCBI Taxonomy" id="2866724"/>
    <lineage>
        <taxon>Bacteria</taxon>
        <taxon>Pseudomonadati</taxon>
        <taxon>Pseudomonadota</taxon>
        <taxon>Betaproteobacteria</taxon>
        <taxon>Neisseriales</taxon>
        <taxon>Chitinibacteraceae</taxon>
        <taxon>Chitinilyticum</taxon>
    </lineage>
</organism>
<evidence type="ECO:0000256" key="8">
    <source>
        <dbReference type="ARBA" id="ARBA00023316"/>
    </source>
</evidence>
<keyword evidence="7" id="KW-0378">Hydrolase</keyword>
<dbReference type="InterPro" id="IPR050695">
    <property type="entry name" value="N-acetylmuramoyl_amidase_3"/>
</dbReference>
<dbReference type="GO" id="GO:0071555">
    <property type="term" value="P:cell wall organization"/>
    <property type="evidence" value="ECO:0007669"/>
    <property type="project" value="UniProtKB-KW"/>
</dbReference>
<reference evidence="12 13" key="1">
    <citation type="submission" date="2020-10" db="EMBL/GenBank/DDBJ databases">
        <title>The genome sequence of Chitinilyticum litopenaei 4Y14.</title>
        <authorList>
            <person name="Liu Y."/>
        </authorList>
    </citation>
    <scope>NUCLEOTIDE SEQUENCE [LARGE SCALE GENOMIC DNA]</scope>
    <source>
        <strain evidence="12 13">4Y14</strain>
    </source>
</reference>
<evidence type="ECO:0000256" key="10">
    <source>
        <dbReference type="SAM" id="MobiDB-lite"/>
    </source>
</evidence>
<evidence type="ECO:0000259" key="11">
    <source>
        <dbReference type="SMART" id="SM00646"/>
    </source>
</evidence>
<dbReference type="Gene3D" id="3.40.630.40">
    <property type="entry name" value="Zn-dependent exopeptidases"/>
    <property type="match status" value="1"/>
</dbReference>
<evidence type="ECO:0000256" key="3">
    <source>
        <dbReference type="ARBA" id="ARBA00010860"/>
    </source>
</evidence>
<name>A0A8J7FJ90_9NEIS</name>
<dbReference type="InterPro" id="IPR021731">
    <property type="entry name" value="AMIN_dom"/>
</dbReference>
<evidence type="ECO:0000256" key="4">
    <source>
        <dbReference type="ARBA" id="ARBA00011901"/>
    </source>
</evidence>
<keyword evidence="6" id="KW-0574">Periplasm</keyword>
<dbReference type="GO" id="GO:0030288">
    <property type="term" value="C:outer membrane-bounded periplasmic space"/>
    <property type="evidence" value="ECO:0007669"/>
    <property type="project" value="TreeGrafter"/>
</dbReference>
<comment type="similarity">
    <text evidence="3">Belongs to the N-acetylmuramoyl-L-alanine amidase 3 family.</text>
</comment>
<dbReference type="EMBL" id="JADFUA010000009">
    <property type="protein sequence ID" value="MBE9610375.1"/>
    <property type="molecule type" value="Genomic_DNA"/>
</dbReference>
<keyword evidence="8" id="KW-0961">Cell wall biogenesis/degradation</keyword>
<dbReference type="Proteomes" id="UP000604481">
    <property type="component" value="Unassembled WGS sequence"/>
</dbReference>
<dbReference type="SUPFAM" id="SSF53187">
    <property type="entry name" value="Zn-dependent exopeptidases"/>
    <property type="match status" value="1"/>
</dbReference>
<dbReference type="GO" id="GO:0009253">
    <property type="term" value="P:peptidoglycan catabolic process"/>
    <property type="evidence" value="ECO:0007669"/>
    <property type="project" value="InterPro"/>
</dbReference>
<evidence type="ECO:0000256" key="5">
    <source>
        <dbReference type="ARBA" id="ARBA00022729"/>
    </source>
</evidence>
<comment type="caution">
    <text evidence="12">The sequence shown here is derived from an EMBL/GenBank/DDBJ whole genome shotgun (WGS) entry which is preliminary data.</text>
</comment>
<keyword evidence="5" id="KW-0732">Signal</keyword>
<evidence type="ECO:0000256" key="9">
    <source>
        <dbReference type="ARBA" id="ARBA00074581"/>
    </source>
</evidence>
<dbReference type="CDD" id="cd02696">
    <property type="entry name" value="MurNAc-LAA"/>
    <property type="match status" value="1"/>
</dbReference>
<dbReference type="FunFam" id="3.40.630.40:FF:000001">
    <property type="entry name" value="N-acetylmuramoyl-L-alanine amidase"/>
    <property type="match status" value="1"/>
</dbReference>
<feature type="compositionally biased region" description="Polar residues" evidence="10">
    <location>
        <begin position="182"/>
        <end position="191"/>
    </location>
</feature>
<evidence type="ECO:0000256" key="2">
    <source>
        <dbReference type="ARBA" id="ARBA00004418"/>
    </source>
</evidence>
<sequence length="462" mass="50430">MRNKGITPQPNEIVTSGPIPQRRLLLQTAAATLLLSVIPRGRAASDSPNVVAVRVWPSHAYTRVTIESTAPLSFKQFQLKDPERLVVDLEGIDINSQLQSLSGKVLPDDPYIQQLRAGRNKPGVVRLVLDLKTEARPQLFTLPPVAEYQHRLVIDLYPAHQDDPLLAFLSDHDGDSPAPLSKSDTIASQPQRADASAAGDSSKPAQPDKKPPKDEVVERKQLKVDRLVTVVLDPGHGGEDPGAVGPGGTYEKTVVLSIARRLKTLLEEDPNVRVVLTRDGDYFVPLGTRVKKARAVKADLFMSIHADAALRADASGASVFALSDKSATSVQARMLAQSQNEADLIGGVKLDNKNPELARVLMDLTMTSTINDSLKLGKVMLGELGDINRLHKPQVEQAGFAVLKAPDIPSVLVETAFISNPEEEKKLVSDDYQQKMAQALHRGIRKFFSKYPPQPRTKLANR</sequence>
<dbReference type="Gene3D" id="2.60.40.3500">
    <property type="match status" value="1"/>
</dbReference>
<feature type="domain" description="MurNAc-LAA" evidence="11">
    <location>
        <begin position="290"/>
        <end position="445"/>
    </location>
</feature>
<evidence type="ECO:0000256" key="7">
    <source>
        <dbReference type="ARBA" id="ARBA00022801"/>
    </source>
</evidence>
<comment type="catalytic activity">
    <reaction evidence="1">
        <text>Hydrolyzes the link between N-acetylmuramoyl residues and L-amino acid residues in certain cell-wall glycopeptides.</text>
        <dbReference type="EC" id="3.5.1.28"/>
    </reaction>
</comment>
<dbReference type="PANTHER" id="PTHR30404">
    <property type="entry name" value="N-ACETYLMURAMOYL-L-ALANINE AMIDASE"/>
    <property type="match status" value="1"/>
</dbReference>
<dbReference type="Pfam" id="PF11741">
    <property type="entry name" value="AMIN"/>
    <property type="match status" value="1"/>
</dbReference>
<dbReference type="SMART" id="SM00646">
    <property type="entry name" value="Ami_3"/>
    <property type="match status" value="1"/>
</dbReference>
<dbReference type="PANTHER" id="PTHR30404:SF0">
    <property type="entry name" value="N-ACETYLMURAMOYL-L-ALANINE AMIDASE AMIC"/>
    <property type="match status" value="1"/>
</dbReference>
<evidence type="ECO:0000256" key="6">
    <source>
        <dbReference type="ARBA" id="ARBA00022764"/>
    </source>
</evidence>
<gene>
    <name evidence="12" type="ORF">INR99_13625</name>
</gene>
<dbReference type="AlphaFoldDB" id="A0A8J7FJ90"/>
<evidence type="ECO:0000313" key="13">
    <source>
        <dbReference type="Proteomes" id="UP000604481"/>
    </source>
</evidence>
<evidence type="ECO:0000256" key="1">
    <source>
        <dbReference type="ARBA" id="ARBA00001561"/>
    </source>
</evidence>
<feature type="compositionally biased region" description="Basic and acidic residues" evidence="10">
    <location>
        <begin position="206"/>
        <end position="219"/>
    </location>
</feature>
<dbReference type="EC" id="3.5.1.28" evidence="4"/>
<feature type="region of interest" description="Disordered" evidence="10">
    <location>
        <begin position="168"/>
        <end position="219"/>
    </location>
</feature>
<keyword evidence="13" id="KW-1185">Reference proteome</keyword>
<dbReference type="GO" id="GO:0008745">
    <property type="term" value="F:N-acetylmuramoyl-L-alanine amidase activity"/>
    <property type="evidence" value="ECO:0007669"/>
    <property type="project" value="UniProtKB-EC"/>
</dbReference>
<dbReference type="InterPro" id="IPR002508">
    <property type="entry name" value="MurNAc-LAA_cat"/>
</dbReference>
<accession>A0A8J7FJ90</accession>
<comment type="subcellular location">
    <subcellularLocation>
        <location evidence="2">Periplasm</location>
    </subcellularLocation>
</comment>
<protein>
    <recommendedName>
        <fullName evidence="9">N-acetylmuramoyl-L-alanine amidase AmiC</fullName>
        <ecNumber evidence="4">3.5.1.28</ecNumber>
    </recommendedName>
</protein>
<evidence type="ECO:0000313" key="12">
    <source>
        <dbReference type="EMBL" id="MBE9610375.1"/>
    </source>
</evidence>
<proteinExistence type="inferred from homology"/>
<dbReference type="Pfam" id="PF01520">
    <property type="entry name" value="Amidase_3"/>
    <property type="match status" value="1"/>
</dbReference>